<dbReference type="RefSeq" id="WP_315956257.1">
    <property type="nucleotide sequence ID" value="NZ_JAWCUD010000027.1"/>
</dbReference>
<evidence type="ECO:0000256" key="3">
    <source>
        <dbReference type="SAM" id="Phobius"/>
    </source>
</evidence>
<comment type="caution">
    <text evidence="4">The sequence shown here is derived from an EMBL/GenBank/DDBJ whole genome shotgun (WGS) entry which is preliminary data.</text>
</comment>
<dbReference type="Proteomes" id="UP001260980">
    <property type="component" value="Unassembled WGS sequence"/>
</dbReference>
<dbReference type="PANTHER" id="PTHR22550">
    <property type="entry name" value="SPORE GERMINATION PROTEIN"/>
    <property type="match status" value="1"/>
</dbReference>
<feature type="transmembrane region" description="Helical" evidence="3">
    <location>
        <begin position="381"/>
        <end position="401"/>
    </location>
</feature>
<dbReference type="PANTHER" id="PTHR22550:SF5">
    <property type="entry name" value="LEUCINE ZIPPER PROTEIN 4"/>
    <property type="match status" value="1"/>
</dbReference>
<evidence type="ECO:0000313" key="4">
    <source>
        <dbReference type="EMBL" id="MDU0206466.1"/>
    </source>
</evidence>
<name>A0ABU3RQ83_9BACL</name>
<accession>A0ABU3RQ83</accession>
<evidence type="ECO:0000313" key="5">
    <source>
        <dbReference type="Proteomes" id="UP001260980"/>
    </source>
</evidence>
<keyword evidence="2 3" id="KW-0472">Membrane</keyword>
<evidence type="ECO:0000256" key="1">
    <source>
        <dbReference type="ARBA" id="ARBA00005278"/>
    </source>
</evidence>
<keyword evidence="5" id="KW-1185">Reference proteome</keyword>
<feature type="transmembrane region" description="Helical" evidence="3">
    <location>
        <begin position="413"/>
        <end position="435"/>
    </location>
</feature>
<dbReference type="InterPro" id="IPR050768">
    <property type="entry name" value="UPF0353/GerABKA_families"/>
</dbReference>
<gene>
    <name evidence="4" type="ORF">RQP52_36000</name>
</gene>
<sequence length="495" mass="55379">MSFIEETKICLQAYLKEAFCNDADFVTRNITVLNGKAEVNVSYIENLVENEMINTYVIERLQDRNPEESVPRSDDFMEMMKSRVIAAANVYRSDEKDNLVQAILTGHVALTCHDADYALVIPLLKREAAEKSEIEPSMQSGNEAFTTDLSKNMNLLRLRLPSPDFMFKQIEIGRTSHTKVRIVWLNNAAKPEIIEEICSRLDRIDIDIVHSISIITELIEDNPLSIWPQHKLTERVDVTVANMGEGRVAILCDNFSFVVIVPLLVLQEFQTPDDYSQKWIFSSIMRIMRYGAFFLSSTLSPLYVSFVAYNHSIIPPALAIRISEGRSQVPFPSVIELLLMTFMIDVLKEAGLRLPKGLGQSMGILGAVVIGQSAVEAGYVSPSVIIIVAISAISSFALSSVNLTNMSRVTNYFLILLATIFGIFGVIIGILFLQWRLVTLRSFGVPISHPLDVGDISLMKDLLIRSPLWKLRTRSKLLSGNKTSMGDSTRKPGPK</sequence>
<organism evidence="4 5">
    <name type="scientific">Paenibacillus violae</name>
    <dbReference type="NCBI Taxonomy" id="3077234"/>
    <lineage>
        <taxon>Bacteria</taxon>
        <taxon>Bacillati</taxon>
        <taxon>Bacillota</taxon>
        <taxon>Bacilli</taxon>
        <taxon>Bacillales</taxon>
        <taxon>Paenibacillaceae</taxon>
        <taxon>Paenibacillus</taxon>
    </lineage>
</organism>
<comment type="similarity">
    <text evidence="1">Belongs to the GerABKA family.</text>
</comment>
<dbReference type="PIRSF" id="PIRSF005690">
    <property type="entry name" value="GerBA"/>
    <property type="match status" value="1"/>
</dbReference>
<keyword evidence="3" id="KW-1133">Transmembrane helix</keyword>
<reference evidence="4 5" key="1">
    <citation type="submission" date="2023-10" db="EMBL/GenBank/DDBJ databases">
        <title>Paenibacillus strain PFR10 Genome sequencing and assembly.</title>
        <authorList>
            <person name="Kim I."/>
        </authorList>
    </citation>
    <scope>NUCLEOTIDE SEQUENCE [LARGE SCALE GENOMIC DNA]</scope>
    <source>
        <strain evidence="4 5">PFR10</strain>
    </source>
</reference>
<keyword evidence="3" id="KW-0812">Transmembrane</keyword>
<dbReference type="Pfam" id="PF03323">
    <property type="entry name" value="GerA"/>
    <property type="match status" value="1"/>
</dbReference>
<protein>
    <submittedName>
        <fullName evidence="4">Spore germination protein</fullName>
    </submittedName>
</protein>
<dbReference type="EMBL" id="JAWCUD010000027">
    <property type="protein sequence ID" value="MDU0206466.1"/>
    <property type="molecule type" value="Genomic_DNA"/>
</dbReference>
<evidence type="ECO:0000256" key="2">
    <source>
        <dbReference type="ARBA" id="ARBA00023136"/>
    </source>
</evidence>
<feature type="transmembrane region" description="Helical" evidence="3">
    <location>
        <begin position="287"/>
        <end position="309"/>
    </location>
</feature>
<dbReference type="InterPro" id="IPR004995">
    <property type="entry name" value="Spore_Ger"/>
</dbReference>
<proteinExistence type="inferred from homology"/>